<feature type="domain" description="VOC" evidence="1">
    <location>
        <begin position="12"/>
        <end position="128"/>
    </location>
</feature>
<evidence type="ECO:0000313" key="3">
    <source>
        <dbReference type="Proteomes" id="UP001295684"/>
    </source>
</evidence>
<dbReference type="InterPro" id="IPR037523">
    <property type="entry name" value="VOC_core"/>
</dbReference>
<keyword evidence="3" id="KW-1185">Reference proteome</keyword>
<comment type="caution">
    <text evidence="2">The sequence shown here is derived from an EMBL/GenBank/DDBJ whole genome shotgun (WGS) entry which is preliminary data.</text>
</comment>
<evidence type="ECO:0000313" key="2">
    <source>
        <dbReference type="EMBL" id="CAI2382981.1"/>
    </source>
</evidence>
<dbReference type="Pfam" id="PF00903">
    <property type="entry name" value="Glyoxalase"/>
    <property type="match status" value="1"/>
</dbReference>
<accession>A0AAD1Y309</accession>
<dbReference type="Proteomes" id="UP001295684">
    <property type="component" value="Unassembled WGS sequence"/>
</dbReference>
<dbReference type="InterPro" id="IPR029068">
    <property type="entry name" value="Glyas_Bleomycin-R_OHBP_Dase"/>
</dbReference>
<dbReference type="PROSITE" id="PS51819">
    <property type="entry name" value="VOC"/>
    <property type="match status" value="1"/>
</dbReference>
<dbReference type="InterPro" id="IPR004360">
    <property type="entry name" value="Glyas_Fos-R_dOase_dom"/>
</dbReference>
<dbReference type="SUPFAM" id="SSF54593">
    <property type="entry name" value="Glyoxalase/Bleomycin resistance protein/Dihydroxybiphenyl dioxygenase"/>
    <property type="match status" value="1"/>
</dbReference>
<dbReference type="EMBL" id="CAMPGE010025201">
    <property type="protein sequence ID" value="CAI2382981.1"/>
    <property type="molecule type" value="Genomic_DNA"/>
</dbReference>
<dbReference type="PANTHER" id="PTHR33993">
    <property type="entry name" value="GLYOXALASE-RELATED"/>
    <property type="match status" value="1"/>
</dbReference>
<dbReference type="Gene3D" id="3.10.180.10">
    <property type="entry name" value="2,3-Dihydroxybiphenyl 1,2-Dioxygenase, domain 1"/>
    <property type="match status" value="1"/>
</dbReference>
<dbReference type="CDD" id="cd06587">
    <property type="entry name" value="VOC"/>
    <property type="match status" value="1"/>
</dbReference>
<reference evidence="2" key="1">
    <citation type="submission" date="2023-07" db="EMBL/GenBank/DDBJ databases">
        <authorList>
            <consortium name="AG Swart"/>
            <person name="Singh M."/>
            <person name="Singh A."/>
            <person name="Seah K."/>
            <person name="Emmerich C."/>
        </authorList>
    </citation>
    <scope>NUCLEOTIDE SEQUENCE</scope>
    <source>
        <strain evidence="2">DP1</strain>
    </source>
</reference>
<dbReference type="InterPro" id="IPR052164">
    <property type="entry name" value="Anthracycline_SecMetBiosynth"/>
</dbReference>
<organism evidence="2 3">
    <name type="scientific">Euplotes crassus</name>
    <dbReference type="NCBI Taxonomy" id="5936"/>
    <lineage>
        <taxon>Eukaryota</taxon>
        <taxon>Sar</taxon>
        <taxon>Alveolata</taxon>
        <taxon>Ciliophora</taxon>
        <taxon>Intramacronucleata</taxon>
        <taxon>Spirotrichea</taxon>
        <taxon>Hypotrichia</taxon>
        <taxon>Euplotida</taxon>
        <taxon>Euplotidae</taxon>
        <taxon>Moneuplotes</taxon>
    </lineage>
</organism>
<dbReference type="PANTHER" id="PTHR33993:SF14">
    <property type="entry name" value="GB|AAF24581.1"/>
    <property type="match status" value="1"/>
</dbReference>
<evidence type="ECO:0000259" key="1">
    <source>
        <dbReference type="PROSITE" id="PS51819"/>
    </source>
</evidence>
<dbReference type="AlphaFoldDB" id="A0AAD1Y309"/>
<proteinExistence type="predicted"/>
<gene>
    <name evidence="2" type="ORF">ECRASSUSDP1_LOCUS24472</name>
</gene>
<protein>
    <recommendedName>
        <fullName evidence="1">VOC domain-containing protein</fullName>
    </recommendedName>
</protein>
<sequence>MSSAKTRSVTTVLKNILLLTRNVDRSVSFYTEGLGLKLMHHSEDYAEVRDSNDFRIGFQRVDSHAFTTTGYSPILNFQLKDGQDIYEQVSKLEKEYGAALDGEICKDDNFEIATLRSKDGHMVSLMKIKYDEQIDDEDGLNTVNQEATLDPRQQEIRRLLDSLKL</sequence>
<name>A0AAD1Y309_EUPCR</name>